<gene>
    <name evidence="1" type="ORF">CTI12_AA233010</name>
</gene>
<dbReference type="InterPro" id="IPR044802">
    <property type="entry name" value="NADKc-like"/>
</dbReference>
<dbReference type="PANTHER" id="PTHR31153">
    <property type="entry name" value="CALMODULIN CALCIUM-DEPENDENT NAD KINASE"/>
    <property type="match status" value="1"/>
</dbReference>
<organism evidence="1 2">
    <name type="scientific">Artemisia annua</name>
    <name type="common">Sweet wormwood</name>
    <dbReference type="NCBI Taxonomy" id="35608"/>
    <lineage>
        <taxon>Eukaryota</taxon>
        <taxon>Viridiplantae</taxon>
        <taxon>Streptophyta</taxon>
        <taxon>Embryophyta</taxon>
        <taxon>Tracheophyta</taxon>
        <taxon>Spermatophyta</taxon>
        <taxon>Magnoliopsida</taxon>
        <taxon>eudicotyledons</taxon>
        <taxon>Gunneridae</taxon>
        <taxon>Pentapetalae</taxon>
        <taxon>asterids</taxon>
        <taxon>campanulids</taxon>
        <taxon>Asterales</taxon>
        <taxon>Asteraceae</taxon>
        <taxon>Asteroideae</taxon>
        <taxon>Anthemideae</taxon>
        <taxon>Artemisiinae</taxon>
        <taxon>Artemisia</taxon>
    </lineage>
</organism>
<evidence type="ECO:0000313" key="1">
    <source>
        <dbReference type="EMBL" id="PWA62146.1"/>
    </source>
</evidence>
<reference evidence="1 2" key="1">
    <citation type="journal article" date="2018" name="Mol. Plant">
        <title>The genome of Artemisia annua provides insight into the evolution of Asteraceae family and artemisinin biosynthesis.</title>
        <authorList>
            <person name="Shen Q."/>
            <person name="Zhang L."/>
            <person name="Liao Z."/>
            <person name="Wang S."/>
            <person name="Yan T."/>
            <person name="Shi P."/>
            <person name="Liu M."/>
            <person name="Fu X."/>
            <person name="Pan Q."/>
            <person name="Wang Y."/>
            <person name="Lv Z."/>
            <person name="Lu X."/>
            <person name="Zhang F."/>
            <person name="Jiang W."/>
            <person name="Ma Y."/>
            <person name="Chen M."/>
            <person name="Hao X."/>
            <person name="Li L."/>
            <person name="Tang Y."/>
            <person name="Lv G."/>
            <person name="Zhou Y."/>
            <person name="Sun X."/>
            <person name="Brodelius P.E."/>
            <person name="Rose J.K.C."/>
            <person name="Tang K."/>
        </authorList>
    </citation>
    <scope>NUCLEOTIDE SEQUENCE [LARGE SCALE GENOMIC DNA]</scope>
    <source>
        <strain evidence="2">cv. Huhao1</strain>
        <tissue evidence="1">Leaf</tissue>
    </source>
</reference>
<dbReference type="AlphaFoldDB" id="A0A2U1MLQ6"/>
<evidence type="ECO:0000313" key="2">
    <source>
        <dbReference type="Proteomes" id="UP000245207"/>
    </source>
</evidence>
<protein>
    <submittedName>
        <fullName evidence="1">P-loop containing nucleoside triphosphate hydrolases superfamily protein</fullName>
    </submittedName>
</protein>
<dbReference type="EMBL" id="PKPP01004934">
    <property type="protein sequence ID" value="PWA62146.1"/>
    <property type="molecule type" value="Genomic_DNA"/>
</dbReference>
<accession>A0A2U1MLQ6</accession>
<keyword evidence="1" id="KW-0378">Hydrolase</keyword>
<name>A0A2U1MLQ6_ARTAN</name>
<dbReference type="PANTHER" id="PTHR31153:SF1">
    <property type="entry name" value="CALMODULIN CALCIUM-DEPENDENT NAD KINASE"/>
    <property type="match status" value="1"/>
</dbReference>
<dbReference type="Proteomes" id="UP000245207">
    <property type="component" value="Unassembled WGS sequence"/>
</dbReference>
<dbReference type="GO" id="GO:0016787">
    <property type="term" value="F:hydrolase activity"/>
    <property type="evidence" value="ECO:0007669"/>
    <property type="project" value="UniProtKB-KW"/>
</dbReference>
<comment type="caution">
    <text evidence="1">The sequence shown here is derived from an EMBL/GenBank/DDBJ whole genome shotgun (WGS) entry which is preliminary data.</text>
</comment>
<proteinExistence type="predicted"/>
<dbReference type="STRING" id="35608.A0A2U1MLQ6"/>
<keyword evidence="2" id="KW-1185">Reference proteome</keyword>
<sequence>MVDWAKEVAENSGKVINKKLQGMHHYHLDGYIKSGNKIFRINMIPVVCVMGWILHNKCYSKEVNVSVMVVVGTEMWAKMCAFQQEQLKGRYEKFKKEVDISVSSIGLIDESPIPNTRSKPQDAFFGQHNLSMRNFVIATTKSVGVIFRLLRKKRFDLVTQHLKVTMKFSTIVKELEVIGTNTPKNGDTVDAFTEVMGDMADCDRSPILLFMGGGMGAGKIIVLK</sequence>